<keyword evidence="4" id="KW-0732">Signal</keyword>
<evidence type="ECO:0000313" key="5">
    <source>
        <dbReference type="EMBL" id="CDR94898.1"/>
    </source>
</evidence>
<accession>A0A061D2R6</accession>
<feature type="compositionally biased region" description="Basic and acidic residues" evidence="2">
    <location>
        <begin position="70"/>
        <end position="82"/>
    </location>
</feature>
<dbReference type="GeneID" id="24563439"/>
<keyword evidence="6" id="KW-1185">Reference proteome</keyword>
<gene>
    <name evidence="5" type="ORF">BBBOND_0200550</name>
</gene>
<dbReference type="VEuPathDB" id="PiroplasmaDB:BBBOND_0200550"/>
<dbReference type="EMBL" id="LK391708">
    <property type="protein sequence ID" value="CDR94898.1"/>
    <property type="molecule type" value="Genomic_DNA"/>
</dbReference>
<evidence type="ECO:0000313" key="6">
    <source>
        <dbReference type="Proteomes" id="UP000033188"/>
    </source>
</evidence>
<keyword evidence="3" id="KW-1133">Transmembrane helix</keyword>
<dbReference type="Proteomes" id="UP000033188">
    <property type="component" value="Chromosome 2"/>
</dbReference>
<sequence length="172" mass="19222">MALLRRLAVFASVLLLAENTAAKQLHRNTAHMLEVPSVNNHRQKAYVKPNTMSESRHQTTLSMSSPSSESRNESKEADKAEEAPTVTAEDFIRGRATIEFPAGATYAKIDPQKSLIGAIVIFGIYLVGTMLYNYIRKVTEKKRVEQALRDYEEEKEHYIEYGETVDVAGSGS</sequence>
<evidence type="ECO:0000256" key="1">
    <source>
        <dbReference type="SAM" id="Coils"/>
    </source>
</evidence>
<evidence type="ECO:0000256" key="2">
    <source>
        <dbReference type="SAM" id="MobiDB-lite"/>
    </source>
</evidence>
<keyword evidence="3" id="KW-0472">Membrane</keyword>
<name>A0A061D2R6_BABBI</name>
<dbReference type="KEGG" id="bbig:BBBOND_0200550"/>
<feature type="signal peptide" evidence="4">
    <location>
        <begin position="1"/>
        <end position="22"/>
    </location>
</feature>
<keyword evidence="3" id="KW-0812">Transmembrane</keyword>
<reference evidence="6" key="1">
    <citation type="submission" date="2014-06" db="EMBL/GenBank/DDBJ databases">
        <authorList>
            <person name="Aslett M."/>
            <person name="De Silva N."/>
        </authorList>
    </citation>
    <scope>NUCLEOTIDE SEQUENCE [LARGE SCALE GENOMIC DNA]</scope>
    <source>
        <strain evidence="6">Bond</strain>
    </source>
</reference>
<dbReference type="AlphaFoldDB" id="A0A061D2R6"/>
<dbReference type="RefSeq" id="XP_012767084.1">
    <property type="nucleotide sequence ID" value="XM_012911630.1"/>
</dbReference>
<feature type="region of interest" description="Disordered" evidence="2">
    <location>
        <begin position="49"/>
        <end position="86"/>
    </location>
</feature>
<feature type="compositionally biased region" description="Polar residues" evidence="2">
    <location>
        <begin position="50"/>
        <end position="61"/>
    </location>
</feature>
<evidence type="ECO:0000256" key="4">
    <source>
        <dbReference type="SAM" id="SignalP"/>
    </source>
</evidence>
<protein>
    <submittedName>
        <fullName evidence="5">Membrane protein, putative</fullName>
    </submittedName>
</protein>
<evidence type="ECO:0000256" key="3">
    <source>
        <dbReference type="SAM" id="Phobius"/>
    </source>
</evidence>
<feature type="chain" id="PRO_5001600549" evidence="4">
    <location>
        <begin position="23"/>
        <end position="172"/>
    </location>
</feature>
<keyword evidence="1" id="KW-0175">Coiled coil</keyword>
<proteinExistence type="predicted"/>
<dbReference type="OrthoDB" id="366423at2759"/>
<organism evidence="5 6">
    <name type="scientific">Babesia bigemina</name>
    <dbReference type="NCBI Taxonomy" id="5866"/>
    <lineage>
        <taxon>Eukaryota</taxon>
        <taxon>Sar</taxon>
        <taxon>Alveolata</taxon>
        <taxon>Apicomplexa</taxon>
        <taxon>Aconoidasida</taxon>
        <taxon>Piroplasmida</taxon>
        <taxon>Babesiidae</taxon>
        <taxon>Babesia</taxon>
    </lineage>
</organism>
<feature type="transmembrane region" description="Helical" evidence="3">
    <location>
        <begin position="115"/>
        <end position="135"/>
    </location>
</feature>
<dbReference type="OMA" id="HRNTAHM"/>
<feature type="coiled-coil region" evidence="1">
    <location>
        <begin position="134"/>
        <end position="161"/>
    </location>
</feature>